<feature type="compositionally biased region" description="Acidic residues" evidence="1">
    <location>
        <begin position="170"/>
        <end position="184"/>
    </location>
</feature>
<dbReference type="AlphaFoldDB" id="A0AAV9WZ64"/>
<keyword evidence="3" id="KW-1185">Reference proteome</keyword>
<reference evidence="2 3" key="1">
    <citation type="submission" date="2019-10" db="EMBL/GenBank/DDBJ databases">
        <authorList>
            <person name="Palmer J.M."/>
        </authorList>
    </citation>
    <scope>NUCLEOTIDE SEQUENCE [LARGE SCALE GENOMIC DNA]</scope>
    <source>
        <strain evidence="2 3">TWF694</strain>
    </source>
</reference>
<comment type="caution">
    <text evidence="2">The sequence shown here is derived from an EMBL/GenBank/DDBJ whole genome shotgun (WGS) entry which is preliminary data.</text>
</comment>
<dbReference type="EMBL" id="JAVHJO010000014">
    <property type="protein sequence ID" value="KAK6528741.1"/>
    <property type="molecule type" value="Genomic_DNA"/>
</dbReference>
<organism evidence="2 3">
    <name type="scientific">Orbilia ellipsospora</name>
    <dbReference type="NCBI Taxonomy" id="2528407"/>
    <lineage>
        <taxon>Eukaryota</taxon>
        <taxon>Fungi</taxon>
        <taxon>Dikarya</taxon>
        <taxon>Ascomycota</taxon>
        <taxon>Pezizomycotina</taxon>
        <taxon>Orbiliomycetes</taxon>
        <taxon>Orbiliales</taxon>
        <taxon>Orbiliaceae</taxon>
        <taxon>Orbilia</taxon>
    </lineage>
</organism>
<feature type="compositionally biased region" description="Acidic residues" evidence="1">
    <location>
        <begin position="119"/>
        <end position="135"/>
    </location>
</feature>
<dbReference type="Proteomes" id="UP001365542">
    <property type="component" value="Unassembled WGS sequence"/>
</dbReference>
<gene>
    <name evidence="2" type="ORF">TWF694_003980</name>
</gene>
<name>A0AAV9WZ64_9PEZI</name>
<evidence type="ECO:0000313" key="2">
    <source>
        <dbReference type="EMBL" id="KAK6528741.1"/>
    </source>
</evidence>
<accession>A0AAV9WZ64</accession>
<evidence type="ECO:0000313" key="3">
    <source>
        <dbReference type="Proteomes" id="UP001365542"/>
    </source>
</evidence>
<proteinExistence type="predicted"/>
<protein>
    <submittedName>
        <fullName evidence="2">Uncharacterized protein</fullName>
    </submittedName>
</protein>
<sequence>MPATNIKWTPDNDRLLLLAILAASPPIDVATVAFHAGLTVNNVQWRLYTLRKNAAKMRISAGGEASPIIPSKKRATSDSRTSSPIKKRKVAPIAKRGRKRNLKIEDTSDEESLMSKLEDDSEEEQTPSLVDEDGRDETGPSSIEPETPIKNLPRRRVKLEPGSYKKLDEGSELEFDDDGEEWFE</sequence>
<evidence type="ECO:0000256" key="1">
    <source>
        <dbReference type="SAM" id="MobiDB-lite"/>
    </source>
</evidence>
<feature type="region of interest" description="Disordered" evidence="1">
    <location>
        <begin position="65"/>
        <end position="184"/>
    </location>
</feature>
<feature type="compositionally biased region" description="Basic residues" evidence="1">
    <location>
        <begin position="85"/>
        <end position="101"/>
    </location>
</feature>